<dbReference type="RefSeq" id="WP_344719037.1">
    <property type="nucleotide sequence ID" value="NZ_BAAAYG010000003.1"/>
</dbReference>
<feature type="region of interest" description="Disordered" evidence="2">
    <location>
        <begin position="1"/>
        <end position="20"/>
    </location>
</feature>
<keyword evidence="5" id="KW-1185">Reference proteome</keyword>
<dbReference type="Pfam" id="PF04030">
    <property type="entry name" value="ALO"/>
    <property type="match status" value="1"/>
</dbReference>
<evidence type="ECO:0000313" key="4">
    <source>
        <dbReference type="EMBL" id="GAA3281629.1"/>
    </source>
</evidence>
<proteinExistence type="predicted"/>
<dbReference type="PIRSF" id="PIRSF000136">
    <property type="entry name" value="LGO_GLO"/>
    <property type="match status" value="1"/>
</dbReference>
<sequence length="437" mass="48349">MRTPDPTKADQPARTSDVGTTWSRSHTFAARELCAPRTAEELQETIASSSRIRALGSRHSFNDVADTEGKLVTVHDLPERVDVDDSAATVTVSGGTTYGRLAEHLSHTHWALQNMGSLPHISVAGATATGTHGSGDAHRNLSAAVSAVDVVTADGEMHRWTREGHTDFGGRVLSLGALGVATTVTLDLVPTFDMRQDVWFDLPWPSLIENLDAIMASAYSVSVMPDWSHSETAGKVWLKSRCDAWDATLDPARFGARWARTERGELAEGQNANQTTQGGVPGPWWSRLPHFRPDADPSRGDEIQTEYFVPRRFGPDALRSLREVSPAFAPLVQVSELRTVAGDEQWLSPAHGRDSLAIHMTWRNEPEQVREVLPIVEAALEPYDPRPHWGKWFTHDGATVQRQYPRLGDFRTLVESLDPEGKFNNAFLERTLGSRRW</sequence>
<evidence type="ECO:0000313" key="5">
    <source>
        <dbReference type="Proteomes" id="UP001501736"/>
    </source>
</evidence>
<dbReference type="InterPro" id="IPR010031">
    <property type="entry name" value="FAD_lactone_oxidase-like"/>
</dbReference>
<organism evidence="4 5">
    <name type="scientific">Nesterenkonia halobia</name>
    <dbReference type="NCBI Taxonomy" id="37922"/>
    <lineage>
        <taxon>Bacteria</taxon>
        <taxon>Bacillati</taxon>
        <taxon>Actinomycetota</taxon>
        <taxon>Actinomycetes</taxon>
        <taxon>Micrococcales</taxon>
        <taxon>Micrococcaceae</taxon>
        <taxon>Nesterenkonia</taxon>
    </lineage>
</organism>
<dbReference type="PANTHER" id="PTHR43762:SF1">
    <property type="entry name" value="D-ARABINONO-1,4-LACTONE OXIDASE"/>
    <property type="match status" value="1"/>
</dbReference>
<dbReference type="InterPro" id="IPR016167">
    <property type="entry name" value="FAD-bd_PCMH_sub1"/>
</dbReference>
<comment type="caution">
    <text evidence="4">The sequence shown here is derived from an EMBL/GenBank/DDBJ whole genome shotgun (WGS) entry which is preliminary data.</text>
</comment>
<dbReference type="Proteomes" id="UP001501736">
    <property type="component" value="Unassembled WGS sequence"/>
</dbReference>
<evidence type="ECO:0000256" key="2">
    <source>
        <dbReference type="SAM" id="MobiDB-lite"/>
    </source>
</evidence>
<dbReference type="Gene3D" id="3.30.70.2520">
    <property type="match status" value="1"/>
</dbReference>
<keyword evidence="1" id="KW-0560">Oxidoreductase</keyword>
<evidence type="ECO:0000259" key="3">
    <source>
        <dbReference type="PROSITE" id="PS51387"/>
    </source>
</evidence>
<protein>
    <submittedName>
        <fullName evidence="4">FAD-binding protein</fullName>
    </submittedName>
</protein>
<dbReference type="InterPro" id="IPR016171">
    <property type="entry name" value="Vanillyl_alc_oxidase_C-sub2"/>
</dbReference>
<dbReference type="EMBL" id="BAAAYG010000003">
    <property type="protein sequence ID" value="GAA3281629.1"/>
    <property type="molecule type" value="Genomic_DNA"/>
</dbReference>
<name>A0ABP6RDY9_9MICC</name>
<dbReference type="Gene3D" id="1.10.45.10">
    <property type="entry name" value="Vanillyl-alcohol Oxidase, Chain A, domain 4"/>
    <property type="match status" value="1"/>
</dbReference>
<dbReference type="PANTHER" id="PTHR43762">
    <property type="entry name" value="L-GULONOLACTONE OXIDASE"/>
    <property type="match status" value="1"/>
</dbReference>
<dbReference type="SUPFAM" id="SSF56176">
    <property type="entry name" value="FAD-binding/transporter-associated domain-like"/>
    <property type="match status" value="1"/>
</dbReference>
<accession>A0ABP6RDY9</accession>
<dbReference type="InterPro" id="IPR016169">
    <property type="entry name" value="FAD-bd_PCMH_sub2"/>
</dbReference>
<dbReference type="InterPro" id="IPR007173">
    <property type="entry name" value="ALO_C"/>
</dbReference>
<dbReference type="InterPro" id="IPR036318">
    <property type="entry name" value="FAD-bd_PCMH-like_sf"/>
</dbReference>
<dbReference type="Gene3D" id="3.30.465.10">
    <property type="match status" value="1"/>
</dbReference>
<dbReference type="InterPro" id="IPR006094">
    <property type="entry name" value="Oxid_FAD_bind_N"/>
</dbReference>
<dbReference type="InterPro" id="IPR016166">
    <property type="entry name" value="FAD-bd_PCMH"/>
</dbReference>
<dbReference type="Pfam" id="PF01565">
    <property type="entry name" value="FAD_binding_4"/>
    <property type="match status" value="1"/>
</dbReference>
<feature type="region of interest" description="Disordered" evidence="2">
    <location>
        <begin position="267"/>
        <end position="303"/>
    </location>
</feature>
<reference evidence="5" key="1">
    <citation type="journal article" date="2019" name="Int. J. Syst. Evol. Microbiol.">
        <title>The Global Catalogue of Microorganisms (GCM) 10K type strain sequencing project: providing services to taxonomists for standard genome sequencing and annotation.</title>
        <authorList>
            <consortium name="The Broad Institute Genomics Platform"/>
            <consortium name="The Broad Institute Genome Sequencing Center for Infectious Disease"/>
            <person name="Wu L."/>
            <person name="Ma J."/>
        </authorList>
    </citation>
    <scope>NUCLEOTIDE SEQUENCE [LARGE SCALE GENOMIC DNA]</scope>
    <source>
        <strain evidence="5">JCM 11483</strain>
    </source>
</reference>
<evidence type="ECO:0000256" key="1">
    <source>
        <dbReference type="ARBA" id="ARBA00023002"/>
    </source>
</evidence>
<dbReference type="PROSITE" id="PS51387">
    <property type="entry name" value="FAD_PCMH"/>
    <property type="match status" value="1"/>
</dbReference>
<gene>
    <name evidence="4" type="ORF">GCM10020260_07360</name>
</gene>
<feature type="domain" description="FAD-binding PCMH-type" evidence="3">
    <location>
        <begin position="25"/>
        <end position="191"/>
    </location>
</feature>
<dbReference type="Gene3D" id="3.30.43.10">
    <property type="entry name" value="Uridine Diphospho-n-acetylenolpyruvylglucosamine Reductase, domain 2"/>
    <property type="match status" value="1"/>
</dbReference>
<feature type="compositionally biased region" description="Basic and acidic residues" evidence="2">
    <location>
        <begin position="291"/>
        <end position="302"/>
    </location>
</feature>
<dbReference type="Gene3D" id="3.30.70.2530">
    <property type="match status" value="1"/>
</dbReference>